<feature type="binding site" evidence="3">
    <location>
        <position position="261"/>
    </location>
    <ligand>
        <name>Mg(2+)</name>
        <dbReference type="ChEBI" id="CHEBI:18420"/>
        <label>1</label>
    </ligand>
</feature>
<dbReference type="SUPFAM" id="SSF101478">
    <property type="entry name" value="ADP-ribosylglycohydrolase"/>
    <property type="match status" value="1"/>
</dbReference>
<dbReference type="Gene3D" id="1.10.4080.10">
    <property type="entry name" value="ADP-ribosylation/Crystallin J1"/>
    <property type="match status" value="1"/>
</dbReference>
<dbReference type="InterPro" id="IPR050792">
    <property type="entry name" value="ADP-ribosylglycohydrolase"/>
</dbReference>
<keyword evidence="3" id="KW-0460">Magnesium</keyword>
<dbReference type="GO" id="GO:0003875">
    <property type="term" value="F:ADP-ribosylarginine hydrolase activity"/>
    <property type="evidence" value="ECO:0007669"/>
    <property type="project" value="UniProtKB-EC"/>
</dbReference>
<feature type="binding site" evidence="3">
    <location>
        <position position="258"/>
    </location>
    <ligand>
        <name>Mg(2+)</name>
        <dbReference type="ChEBI" id="CHEBI:18420"/>
        <label>1</label>
    </ligand>
</feature>
<dbReference type="InterPro" id="IPR005502">
    <property type="entry name" value="Ribosyl_crysJ1"/>
</dbReference>
<dbReference type="AlphaFoldDB" id="A0A1F2P9D2"/>
<feature type="binding site" evidence="3">
    <location>
        <position position="260"/>
    </location>
    <ligand>
        <name>Mg(2+)</name>
        <dbReference type="ChEBI" id="CHEBI:18420"/>
        <label>1</label>
    </ligand>
</feature>
<evidence type="ECO:0000256" key="3">
    <source>
        <dbReference type="PIRSR" id="PIRSR605502-1"/>
    </source>
</evidence>
<dbReference type="PANTHER" id="PTHR16222">
    <property type="entry name" value="ADP-RIBOSYLGLYCOHYDROLASE"/>
    <property type="match status" value="1"/>
</dbReference>
<feature type="binding site" evidence="3">
    <location>
        <position position="54"/>
    </location>
    <ligand>
        <name>Mg(2+)</name>
        <dbReference type="ChEBI" id="CHEBI:18420"/>
        <label>1</label>
    </ligand>
</feature>
<evidence type="ECO:0000313" key="4">
    <source>
        <dbReference type="EMBL" id="OFV67957.1"/>
    </source>
</evidence>
<proteinExistence type="inferred from homology"/>
<feature type="binding site" evidence="3">
    <location>
        <position position="55"/>
    </location>
    <ligand>
        <name>Mg(2+)</name>
        <dbReference type="ChEBI" id="CHEBI:18420"/>
        <label>1</label>
    </ligand>
</feature>
<dbReference type="PANTHER" id="PTHR16222:SF24">
    <property type="entry name" value="ADP-RIBOSYLHYDROLASE ARH3"/>
    <property type="match status" value="1"/>
</dbReference>
<reference evidence="4" key="1">
    <citation type="submission" date="2016-05" db="EMBL/GenBank/DDBJ databases">
        <title>Microbial consortia oxidize butane by reversing methanogenesis.</title>
        <authorList>
            <person name="Laso-Perez R."/>
            <person name="Richter M."/>
            <person name="Wegener G."/>
            <person name="Musat F."/>
        </authorList>
    </citation>
    <scope>NUCLEOTIDE SEQUENCE [LARGE SCALE GENOMIC DNA]</scope>
    <source>
        <strain evidence="4">BOX2</strain>
    </source>
</reference>
<evidence type="ECO:0000313" key="5">
    <source>
        <dbReference type="Proteomes" id="UP000186940"/>
    </source>
</evidence>
<comment type="similarity">
    <text evidence="1">Belongs to the ADP-ribosylglycohydrolase family.</text>
</comment>
<dbReference type="Pfam" id="PF03747">
    <property type="entry name" value="ADP_ribosyl_GH"/>
    <property type="match status" value="1"/>
</dbReference>
<name>A0A1F2P9D2_9EURY</name>
<gene>
    <name evidence="4" type="ORF">SCAL_000597</name>
</gene>
<keyword evidence="5" id="KW-1185">Reference proteome</keyword>
<sequence>MGSRHFEGGLTGLAIGDALGMQVEGLSSYEFISDYGDARVDSVNYPLKAGQYTDDTLQMLILTDSILEAGGFDISSFTAALKSWGREIMNDLTLSRGIGPTSIDAIQKLLDGVHWEKSGGMNPTCGSAMRVAPIGLLYSHDLDLTAEMAAKSSIPTHRSDESIAGAVAVAVIIAGVASGIDILNAAKKAVDYAEAYSKKFSDKIRLAISLRDDPPEMVFKTIGTSILAIESVPAAIFAALHGRNFEDALLIAVNHGGDTDSIGAMTGAIRGTMHGLDGIPQRWLDGLEDCARITSYAKRLYALHEMIF</sequence>
<feature type="binding site" evidence="3">
    <location>
        <position position="53"/>
    </location>
    <ligand>
        <name>Mg(2+)</name>
        <dbReference type="ChEBI" id="CHEBI:18420"/>
        <label>1</label>
    </ligand>
</feature>
<evidence type="ECO:0000256" key="1">
    <source>
        <dbReference type="ARBA" id="ARBA00010702"/>
    </source>
</evidence>
<dbReference type="EC" id="3.2.2.19" evidence="4"/>
<keyword evidence="3" id="KW-0479">Metal-binding</keyword>
<comment type="cofactor">
    <cofactor evidence="3">
        <name>Mg(2+)</name>
        <dbReference type="ChEBI" id="CHEBI:18420"/>
    </cofactor>
    <text evidence="3">Binds 2 magnesium ions per subunit.</text>
</comment>
<protein>
    <submittedName>
        <fullName evidence="4">ADP-ribosylation/Crystallin J1</fullName>
        <ecNumber evidence="4">3.2.2.19</ecNumber>
    </submittedName>
</protein>
<evidence type="ECO:0000256" key="2">
    <source>
        <dbReference type="ARBA" id="ARBA00022801"/>
    </source>
</evidence>
<dbReference type="Proteomes" id="UP000186940">
    <property type="component" value="Unassembled WGS sequence"/>
</dbReference>
<keyword evidence="4" id="KW-0326">Glycosidase</keyword>
<dbReference type="STRING" id="1838285.SCAL_000597"/>
<dbReference type="GO" id="GO:0046872">
    <property type="term" value="F:metal ion binding"/>
    <property type="evidence" value="ECO:0007669"/>
    <property type="project" value="UniProtKB-KW"/>
</dbReference>
<comment type="caution">
    <text evidence="4">The sequence shown here is derived from an EMBL/GenBank/DDBJ whole genome shotgun (WGS) entry which is preliminary data.</text>
</comment>
<keyword evidence="2 4" id="KW-0378">Hydrolase</keyword>
<accession>A0A1F2P9D2</accession>
<dbReference type="EMBL" id="LYOS01000002">
    <property type="protein sequence ID" value="OFV67957.1"/>
    <property type="molecule type" value="Genomic_DNA"/>
</dbReference>
<dbReference type="InterPro" id="IPR036705">
    <property type="entry name" value="Ribosyl_crysJ1_sf"/>
</dbReference>
<organism evidence="4 5">
    <name type="scientific">Candidatus Syntropharchaeum caldarium</name>
    <dbReference type="NCBI Taxonomy" id="1838285"/>
    <lineage>
        <taxon>Archaea</taxon>
        <taxon>Methanobacteriati</taxon>
        <taxon>Methanobacteriota</taxon>
        <taxon>Stenosarchaea group</taxon>
        <taxon>Methanomicrobia</taxon>
        <taxon>Methanosarcinales</taxon>
        <taxon>ANME-2 cluster</taxon>
        <taxon>Candidatus Syntropharchaeum</taxon>
    </lineage>
</organism>